<keyword evidence="2" id="KW-1185">Reference proteome</keyword>
<reference evidence="2" key="1">
    <citation type="journal article" date="2022" name="Mol. Ecol. Resour.">
        <title>The genomes of chicory, endive, great burdock and yacon provide insights into Asteraceae palaeo-polyploidization history and plant inulin production.</title>
        <authorList>
            <person name="Fan W."/>
            <person name="Wang S."/>
            <person name="Wang H."/>
            <person name="Wang A."/>
            <person name="Jiang F."/>
            <person name="Liu H."/>
            <person name="Zhao H."/>
            <person name="Xu D."/>
            <person name="Zhang Y."/>
        </authorList>
    </citation>
    <scope>NUCLEOTIDE SEQUENCE [LARGE SCALE GENOMIC DNA]</scope>
    <source>
        <strain evidence="2">cv. Niubang</strain>
    </source>
</reference>
<dbReference type="EMBL" id="CM042049">
    <property type="protein sequence ID" value="KAI3748169.1"/>
    <property type="molecule type" value="Genomic_DNA"/>
</dbReference>
<proteinExistence type="predicted"/>
<accession>A0ACB9DNA6</accession>
<organism evidence="1 2">
    <name type="scientific">Arctium lappa</name>
    <name type="common">Greater burdock</name>
    <name type="synonym">Lappa major</name>
    <dbReference type="NCBI Taxonomy" id="4217"/>
    <lineage>
        <taxon>Eukaryota</taxon>
        <taxon>Viridiplantae</taxon>
        <taxon>Streptophyta</taxon>
        <taxon>Embryophyta</taxon>
        <taxon>Tracheophyta</taxon>
        <taxon>Spermatophyta</taxon>
        <taxon>Magnoliopsida</taxon>
        <taxon>eudicotyledons</taxon>
        <taxon>Gunneridae</taxon>
        <taxon>Pentapetalae</taxon>
        <taxon>asterids</taxon>
        <taxon>campanulids</taxon>
        <taxon>Asterales</taxon>
        <taxon>Asteraceae</taxon>
        <taxon>Carduoideae</taxon>
        <taxon>Cardueae</taxon>
        <taxon>Arctiinae</taxon>
        <taxon>Arctium</taxon>
    </lineage>
</organism>
<gene>
    <name evidence="1" type="ORF">L6452_11081</name>
</gene>
<name>A0ACB9DNA6_ARCLA</name>
<reference evidence="1 2" key="2">
    <citation type="journal article" date="2022" name="Mol. Ecol. Resour.">
        <title>The genomes of chicory, endive, great burdock and yacon provide insights into Asteraceae paleo-polyploidization history and plant inulin production.</title>
        <authorList>
            <person name="Fan W."/>
            <person name="Wang S."/>
            <person name="Wang H."/>
            <person name="Wang A."/>
            <person name="Jiang F."/>
            <person name="Liu H."/>
            <person name="Zhao H."/>
            <person name="Xu D."/>
            <person name="Zhang Y."/>
        </authorList>
    </citation>
    <scope>NUCLEOTIDE SEQUENCE [LARGE SCALE GENOMIC DNA]</scope>
    <source>
        <strain evidence="2">cv. Niubang</strain>
    </source>
</reference>
<comment type="caution">
    <text evidence="1">The sequence shown here is derived from an EMBL/GenBank/DDBJ whole genome shotgun (WGS) entry which is preliminary data.</text>
</comment>
<protein>
    <submittedName>
        <fullName evidence="1">Uncharacterized protein</fullName>
    </submittedName>
</protein>
<sequence>MGCDWVGLSIFFQFGVIGEIKRSENNHRSLILHLIKFKQGRNDLTTANNHQEKNEGTLVGESITVSNGINWHICFHGKTKNFKERRSVNTRKRGISVMGTTRMEISIGFLFQQIM</sequence>
<evidence type="ECO:0000313" key="2">
    <source>
        <dbReference type="Proteomes" id="UP001055879"/>
    </source>
</evidence>
<dbReference type="Proteomes" id="UP001055879">
    <property type="component" value="Linkage Group LG03"/>
</dbReference>
<evidence type="ECO:0000313" key="1">
    <source>
        <dbReference type="EMBL" id="KAI3748169.1"/>
    </source>
</evidence>